<dbReference type="Proteomes" id="UP001239111">
    <property type="component" value="Chromosome 1"/>
</dbReference>
<name>A0ACC2PTM4_9HYME</name>
<organism evidence="1 2">
    <name type="scientific">Eretmocerus hayati</name>
    <dbReference type="NCBI Taxonomy" id="131215"/>
    <lineage>
        <taxon>Eukaryota</taxon>
        <taxon>Metazoa</taxon>
        <taxon>Ecdysozoa</taxon>
        <taxon>Arthropoda</taxon>
        <taxon>Hexapoda</taxon>
        <taxon>Insecta</taxon>
        <taxon>Pterygota</taxon>
        <taxon>Neoptera</taxon>
        <taxon>Endopterygota</taxon>
        <taxon>Hymenoptera</taxon>
        <taxon>Apocrita</taxon>
        <taxon>Proctotrupomorpha</taxon>
        <taxon>Chalcidoidea</taxon>
        <taxon>Aphelinidae</taxon>
        <taxon>Aphelininae</taxon>
        <taxon>Eretmocerus</taxon>
    </lineage>
</organism>
<proteinExistence type="predicted"/>
<keyword evidence="2" id="KW-1185">Reference proteome</keyword>
<dbReference type="EMBL" id="CM056741">
    <property type="protein sequence ID" value="KAJ8685140.1"/>
    <property type="molecule type" value="Genomic_DNA"/>
</dbReference>
<protein>
    <submittedName>
        <fullName evidence="1">Uncharacterized protein</fullName>
    </submittedName>
</protein>
<sequence>MDLQPCGSTKAIAFHICAYVPKSERSRVTAAISEAIQLIMREDTDIKHKLFKACMKIFHEQQVSAPESAFRLCHLPLRHSSRKCIFLNTRKPELRYRVVKFDDRGEHSGFCTNIFDRYEKRPTHHEDFDFDGMCLLEFAIRFEPLFKNVNDEDLLDVDFDDDLDTGRRKRQIKLLEDKQMLIRTREAVVRVSYFTETENAEDYFYSMLVQYLPFRSGNELLFGYESAKDALLVREEKKAMNEYMQLFRERDQQLENAFNQIHALENPSQLSRCS</sequence>
<reference evidence="1" key="1">
    <citation type="submission" date="2023-04" db="EMBL/GenBank/DDBJ databases">
        <title>A chromosome-level genome assembly of the parasitoid wasp Eretmocerus hayati.</title>
        <authorList>
            <person name="Zhong Y."/>
            <person name="Liu S."/>
            <person name="Liu Y."/>
        </authorList>
    </citation>
    <scope>NUCLEOTIDE SEQUENCE</scope>
    <source>
        <strain evidence="1">ZJU_SS_LIU_2023</strain>
    </source>
</reference>
<gene>
    <name evidence="1" type="ORF">QAD02_020933</name>
</gene>
<comment type="caution">
    <text evidence="1">The sequence shown here is derived from an EMBL/GenBank/DDBJ whole genome shotgun (WGS) entry which is preliminary data.</text>
</comment>
<evidence type="ECO:0000313" key="2">
    <source>
        <dbReference type="Proteomes" id="UP001239111"/>
    </source>
</evidence>
<evidence type="ECO:0000313" key="1">
    <source>
        <dbReference type="EMBL" id="KAJ8685140.1"/>
    </source>
</evidence>
<accession>A0ACC2PTM4</accession>